<keyword evidence="1 3" id="KW-0853">WD repeat</keyword>
<evidence type="ECO:0000256" key="4">
    <source>
        <dbReference type="SAM" id="MobiDB-lite"/>
    </source>
</evidence>
<dbReference type="Pfam" id="PF00400">
    <property type="entry name" value="WD40"/>
    <property type="match status" value="3"/>
</dbReference>
<dbReference type="CDD" id="cd00200">
    <property type="entry name" value="WD40"/>
    <property type="match status" value="1"/>
</dbReference>
<dbReference type="PROSITE" id="PS50082">
    <property type="entry name" value="WD_REPEATS_2"/>
    <property type="match status" value="3"/>
</dbReference>
<dbReference type="Proteomes" id="UP000054408">
    <property type="component" value="Unassembled WGS sequence"/>
</dbReference>
<feature type="repeat" description="WD" evidence="3">
    <location>
        <begin position="332"/>
        <end position="374"/>
    </location>
</feature>
<evidence type="ECO:0000313" key="6">
    <source>
        <dbReference type="Proteomes" id="UP000054408"/>
    </source>
</evidence>
<evidence type="ECO:0000256" key="2">
    <source>
        <dbReference type="ARBA" id="ARBA00022737"/>
    </source>
</evidence>
<dbReference type="SMART" id="SM00320">
    <property type="entry name" value="WD40"/>
    <property type="match status" value="7"/>
</dbReference>
<feature type="compositionally biased region" description="Low complexity" evidence="4">
    <location>
        <begin position="146"/>
        <end position="156"/>
    </location>
</feature>
<dbReference type="EMBL" id="GL349446">
    <property type="protein sequence ID" value="KNC47370.1"/>
    <property type="molecule type" value="Genomic_DNA"/>
</dbReference>
<gene>
    <name evidence="5" type="ORF">AMSG_03804</name>
</gene>
<reference evidence="5 6" key="1">
    <citation type="submission" date="2010-05" db="EMBL/GenBank/DDBJ databases">
        <title>The Genome Sequence of Thecamonas trahens ATCC 50062.</title>
        <authorList>
            <consortium name="The Broad Institute Genome Sequencing Platform"/>
            <person name="Russ C."/>
            <person name="Cuomo C."/>
            <person name="Shea T."/>
            <person name="Young S.K."/>
            <person name="Zeng Q."/>
            <person name="Koehrsen M."/>
            <person name="Haas B."/>
            <person name="Borodovsky M."/>
            <person name="Guigo R."/>
            <person name="Alvarado L."/>
            <person name="Berlin A."/>
            <person name="Bochicchio J."/>
            <person name="Borenstein D."/>
            <person name="Chapman S."/>
            <person name="Chen Z."/>
            <person name="Freedman E."/>
            <person name="Gellesch M."/>
            <person name="Goldberg J."/>
            <person name="Griggs A."/>
            <person name="Gujja S."/>
            <person name="Heilman E."/>
            <person name="Heiman D."/>
            <person name="Hepburn T."/>
            <person name="Howarth C."/>
            <person name="Jen D."/>
            <person name="Larson L."/>
            <person name="Mehta T."/>
            <person name="Park D."/>
            <person name="Pearson M."/>
            <person name="Roberts A."/>
            <person name="Saif S."/>
            <person name="Shenoy N."/>
            <person name="Sisk P."/>
            <person name="Stolte C."/>
            <person name="Sykes S."/>
            <person name="Thomson T."/>
            <person name="Walk T."/>
            <person name="White J."/>
            <person name="Yandava C."/>
            <person name="Burger G."/>
            <person name="Gray M.W."/>
            <person name="Holland P.W.H."/>
            <person name="King N."/>
            <person name="Lang F.B.F."/>
            <person name="Roger A.J."/>
            <person name="Ruiz-Trillo I."/>
            <person name="Lander E."/>
            <person name="Nusbaum C."/>
        </authorList>
    </citation>
    <scope>NUCLEOTIDE SEQUENCE [LARGE SCALE GENOMIC DNA]</scope>
    <source>
        <strain evidence="5 6">ATCC 50062</strain>
    </source>
</reference>
<dbReference type="AlphaFoldDB" id="A0A0L0D547"/>
<keyword evidence="2" id="KW-0677">Repeat</keyword>
<evidence type="ECO:0000256" key="1">
    <source>
        <dbReference type="ARBA" id="ARBA00022574"/>
    </source>
</evidence>
<dbReference type="InterPro" id="IPR036322">
    <property type="entry name" value="WD40_repeat_dom_sf"/>
</dbReference>
<feature type="compositionally biased region" description="Polar residues" evidence="4">
    <location>
        <begin position="877"/>
        <end position="892"/>
    </location>
</feature>
<organism evidence="5 6">
    <name type="scientific">Thecamonas trahens ATCC 50062</name>
    <dbReference type="NCBI Taxonomy" id="461836"/>
    <lineage>
        <taxon>Eukaryota</taxon>
        <taxon>Apusozoa</taxon>
        <taxon>Apusomonadida</taxon>
        <taxon>Apusomonadidae</taxon>
        <taxon>Thecamonas</taxon>
    </lineage>
</organism>
<sequence>MAATAGHRVNSGGPSSSPPPDSLPHGLLRFNVGTSLNDSFDACSDAEESDSDGHSLVSFLPPAINVSSPSATSIGELRGSGSRLAKTRTSATAPLAGRIDSINSISSGGGSPSGVAGSQKIPARSFSPRSPHIPPGVAAEADPVDSSNASRTSANASGSSLKDVLTVAKSAVPVTDLPRLRTYELQRLPFGQLPSGLLLRKASVQAHTKRVSSIRANPFFSGRYATAGYDGMIKCFSLTSELGQYPQAEYEMAAHSGAIRGIAWHPDGLVLASVGMDNTVQLWNKASRTASLPLRGPGYACDISLSGEHLIVSSLRYVYVYDIETTKLLQSIEAHDLNVYSCCYHPASLALLMTASDDQTIKLWDVENGLCVQTFSDHRGYANTCAFSANGHLLLSGGNDGAANVYVLGQDAPLFSLTDARGPIFATQATDSTIYTAGSDTVIRAYSAETGDRIRSLHGHIGTIHDLAVIETIPTLATDDTVGSAVLQSSSLLLSGGVDLLVCQWNLSNIAASLDAGPDGENGVNALDDSADMLRKHAREALGSISLSRPATARDIEDAPESNLRLDDLDSDWGEDLDDSELESSDDIPPRHLGQSNDLNWSNGSNNIPSILRADDVWSSSTEPQSLDSSTANLGLAVAIPNVIITSSTIETLHNRHGRDVSELSGSESVYSQSYASVAPSTKVPVINFVEPSDEGDDSWSDPSEPDNGLPLELHSPLSGLGIRLGILSVQSGETRLIGADGGPLALAGLLVDPYLEISVADQVVWTDSPSTTQDGHWATFFEFDDLHPRGESMSHTDFDLRLALMERRADGTDAVVDAGSISLWALDPASISDSSLADASLLGDPQATPIRLKLALDAADVVFTIGIVFITATGRSHSWSSDSPLDYSQTQLDDRSDSNASIDIG</sequence>
<dbReference type="SUPFAM" id="SSF50978">
    <property type="entry name" value="WD40 repeat-like"/>
    <property type="match status" value="1"/>
</dbReference>
<dbReference type="Gene3D" id="2.130.10.10">
    <property type="entry name" value="YVTN repeat-like/Quinoprotein amine dehydrogenase"/>
    <property type="match status" value="3"/>
</dbReference>
<feature type="region of interest" description="Disordered" evidence="4">
    <location>
        <begin position="1"/>
        <end position="30"/>
    </location>
</feature>
<dbReference type="PROSITE" id="PS00678">
    <property type="entry name" value="WD_REPEATS_1"/>
    <property type="match status" value="1"/>
</dbReference>
<feature type="compositionally biased region" description="Low complexity" evidence="4">
    <location>
        <begin position="97"/>
        <end position="106"/>
    </location>
</feature>
<feature type="compositionally biased region" description="Acidic residues" evidence="4">
    <location>
        <begin position="569"/>
        <end position="586"/>
    </location>
</feature>
<keyword evidence="5" id="KW-0418">Kinase</keyword>
<feature type="repeat" description="WD" evidence="3">
    <location>
        <begin position="375"/>
        <end position="406"/>
    </location>
</feature>
<accession>A0A0L0D547</accession>
<feature type="region of interest" description="Disordered" evidence="4">
    <location>
        <begin position="68"/>
        <end position="156"/>
    </location>
</feature>
<dbReference type="PROSITE" id="PS50294">
    <property type="entry name" value="WD_REPEATS_REGION"/>
    <property type="match status" value="2"/>
</dbReference>
<dbReference type="PANTHER" id="PTHR19848:SF8">
    <property type="entry name" value="F-BOX AND WD REPEAT DOMAIN CONTAINING 7"/>
    <property type="match status" value="1"/>
</dbReference>
<keyword evidence="5" id="KW-0808">Transferase</keyword>
<feature type="region of interest" description="Disordered" evidence="4">
    <location>
        <begin position="877"/>
        <end position="906"/>
    </location>
</feature>
<dbReference type="GO" id="GO:0016301">
    <property type="term" value="F:kinase activity"/>
    <property type="evidence" value="ECO:0007669"/>
    <property type="project" value="UniProtKB-KW"/>
</dbReference>
<proteinExistence type="predicted"/>
<dbReference type="InterPro" id="IPR015943">
    <property type="entry name" value="WD40/YVTN_repeat-like_dom_sf"/>
</dbReference>
<dbReference type="OrthoDB" id="2096344at2759"/>
<dbReference type="InterPro" id="IPR019775">
    <property type="entry name" value="WD40_repeat_CS"/>
</dbReference>
<feature type="region of interest" description="Disordered" evidence="4">
    <location>
        <begin position="552"/>
        <end position="601"/>
    </location>
</feature>
<dbReference type="eggNOG" id="KOG0272">
    <property type="taxonomic scope" value="Eukaryota"/>
</dbReference>
<name>A0A0L0D547_THETB</name>
<dbReference type="RefSeq" id="XP_013759708.1">
    <property type="nucleotide sequence ID" value="XM_013904254.1"/>
</dbReference>
<dbReference type="InterPro" id="IPR001680">
    <property type="entry name" value="WD40_rpt"/>
</dbReference>
<protein>
    <submittedName>
        <fullName evidence="5">Atypical/Alpha/MHCK protein kinase</fullName>
    </submittedName>
</protein>
<feature type="repeat" description="WD" evidence="3">
    <location>
        <begin position="252"/>
        <end position="284"/>
    </location>
</feature>
<keyword evidence="6" id="KW-1185">Reference proteome</keyword>
<evidence type="ECO:0000313" key="5">
    <source>
        <dbReference type="EMBL" id="KNC47370.1"/>
    </source>
</evidence>
<dbReference type="GeneID" id="25563377"/>
<evidence type="ECO:0000256" key="3">
    <source>
        <dbReference type="PROSITE-ProRule" id="PRU00221"/>
    </source>
</evidence>
<dbReference type="PANTHER" id="PTHR19848">
    <property type="entry name" value="WD40 REPEAT PROTEIN"/>
    <property type="match status" value="1"/>
</dbReference>